<keyword evidence="2" id="KW-0812">Transmembrane</keyword>
<dbReference type="SUPFAM" id="SSF48452">
    <property type="entry name" value="TPR-like"/>
    <property type="match status" value="1"/>
</dbReference>
<organism evidence="4 5">
    <name type="scientific">Salegentibacter agarivorans</name>
    <dbReference type="NCBI Taxonomy" id="345907"/>
    <lineage>
        <taxon>Bacteria</taxon>
        <taxon>Pseudomonadati</taxon>
        <taxon>Bacteroidota</taxon>
        <taxon>Flavobacteriia</taxon>
        <taxon>Flavobacteriales</taxon>
        <taxon>Flavobacteriaceae</taxon>
        <taxon>Salegentibacter</taxon>
    </lineage>
</organism>
<dbReference type="PANTHER" id="PTHR43280:SF29">
    <property type="entry name" value="ARAC-FAMILY TRANSCRIPTIONAL REGULATOR"/>
    <property type="match status" value="1"/>
</dbReference>
<dbReference type="GO" id="GO:0003700">
    <property type="term" value="F:DNA-binding transcription factor activity"/>
    <property type="evidence" value="ECO:0007669"/>
    <property type="project" value="InterPro"/>
</dbReference>
<dbReference type="RefSeq" id="WP_093302866.1">
    <property type="nucleotide sequence ID" value="NZ_FOOH01000003.1"/>
</dbReference>
<dbReference type="InterPro" id="IPR018060">
    <property type="entry name" value="HTH_AraC"/>
</dbReference>
<dbReference type="SMART" id="SM00342">
    <property type="entry name" value="HTH_ARAC"/>
    <property type="match status" value="1"/>
</dbReference>
<feature type="transmembrane region" description="Helical" evidence="2">
    <location>
        <begin position="12"/>
        <end position="29"/>
    </location>
</feature>
<feature type="domain" description="HTH araC/xylS-type" evidence="3">
    <location>
        <begin position="455"/>
        <end position="563"/>
    </location>
</feature>
<dbReference type="GO" id="GO:0043565">
    <property type="term" value="F:sequence-specific DNA binding"/>
    <property type="evidence" value="ECO:0007669"/>
    <property type="project" value="InterPro"/>
</dbReference>
<proteinExistence type="predicted"/>
<keyword evidence="1 4" id="KW-0238">DNA-binding</keyword>
<dbReference type="InterPro" id="IPR011990">
    <property type="entry name" value="TPR-like_helical_dom_sf"/>
</dbReference>
<evidence type="ECO:0000313" key="5">
    <source>
        <dbReference type="Proteomes" id="UP000199116"/>
    </source>
</evidence>
<gene>
    <name evidence="4" type="ORF">SAMN04488033_103119</name>
</gene>
<dbReference type="AlphaFoldDB" id="A0A1I2KL75"/>
<evidence type="ECO:0000259" key="3">
    <source>
        <dbReference type="PROSITE" id="PS01124"/>
    </source>
</evidence>
<dbReference type="Gene3D" id="1.10.10.60">
    <property type="entry name" value="Homeodomain-like"/>
    <property type="match status" value="2"/>
</dbReference>
<accession>A0A1I2KL75</accession>
<dbReference type="EMBL" id="FOOH01000003">
    <property type="protein sequence ID" value="SFF65997.1"/>
    <property type="molecule type" value="Genomic_DNA"/>
</dbReference>
<evidence type="ECO:0000256" key="1">
    <source>
        <dbReference type="ARBA" id="ARBA00023125"/>
    </source>
</evidence>
<sequence>MAQIPTTYKSIFFYLMFVLSGTISFIGYSQDIPSKRLENVTTKLSYEEIQDLEYEALIDKDTAALGLLIKIHLRKASLEKNNIEKARAYYYKTTLEKTSPALVYADSIIKITKESTHPNYPAIGYAIKGHLHYESGNFQVALTNYLKAYNLALTKDNVDQQREFALAIAAIRNLYGQHYAAVELYNKYLKLLKNEDNFETQHYDDYTLLIFNLSLTHLRLQSIDSARFYANQGIKLTSKLRDDSNFQDFILLDAQINYYDSAYDEARDTLLKYNGSLDGTSKAIKLYYLGKIEDRLNNKNLSIKYFKEIDSIVTATGDPFPEVKDVYHELILNSIDQDDKLGQIEYIGKLITYDSLHSTKQENVINAAMTSYDIPYLKHQKREAEAQLENKRTIITGVGLLAGLGSFTGIFFFVRSIRIQRKLKVLLEEGIVRKKIISDQPVGNHPSSVPEDIKKDILNKLEKFENSERFLDKELDMSKLAQELETNTSYLSVIINSYKGKTFPNYLKDLRIAKAVRMLNNDHSLLRFSNQGLAEVFGFKTSESFSKAFYKNTGIYPSKFIKELNLRKVDGHS</sequence>
<keyword evidence="5" id="KW-1185">Reference proteome</keyword>
<dbReference type="Pfam" id="PF12833">
    <property type="entry name" value="HTH_18"/>
    <property type="match status" value="1"/>
</dbReference>
<dbReference type="PROSITE" id="PS01124">
    <property type="entry name" value="HTH_ARAC_FAMILY_2"/>
    <property type="match status" value="1"/>
</dbReference>
<feature type="transmembrane region" description="Helical" evidence="2">
    <location>
        <begin position="394"/>
        <end position="414"/>
    </location>
</feature>
<dbReference type="Proteomes" id="UP000199116">
    <property type="component" value="Unassembled WGS sequence"/>
</dbReference>
<dbReference type="Gene3D" id="1.25.40.10">
    <property type="entry name" value="Tetratricopeptide repeat domain"/>
    <property type="match status" value="1"/>
</dbReference>
<keyword evidence="2" id="KW-1133">Transmembrane helix</keyword>
<evidence type="ECO:0000313" key="4">
    <source>
        <dbReference type="EMBL" id="SFF65997.1"/>
    </source>
</evidence>
<protein>
    <submittedName>
        <fullName evidence="4">AraC-type DNA-binding protein</fullName>
    </submittedName>
</protein>
<evidence type="ECO:0000256" key="2">
    <source>
        <dbReference type="SAM" id="Phobius"/>
    </source>
</evidence>
<dbReference type="PANTHER" id="PTHR43280">
    <property type="entry name" value="ARAC-FAMILY TRANSCRIPTIONAL REGULATOR"/>
    <property type="match status" value="1"/>
</dbReference>
<keyword evidence="2" id="KW-0472">Membrane</keyword>
<name>A0A1I2KL75_9FLAO</name>
<reference evidence="5" key="1">
    <citation type="submission" date="2016-10" db="EMBL/GenBank/DDBJ databases">
        <authorList>
            <person name="Varghese N."/>
            <person name="Submissions S."/>
        </authorList>
    </citation>
    <scope>NUCLEOTIDE SEQUENCE [LARGE SCALE GENOMIC DNA]</scope>
    <source>
        <strain evidence="5">DSM 23515</strain>
    </source>
</reference>